<protein>
    <submittedName>
        <fullName evidence="1">CLUMA_CG021549, isoform A</fullName>
    </submittedName>
</protein>
<gene>
    <name evidence="1" type="ORF">CLUMA_CG021549</name>
</gene>
<evidence type="ECO:0000313" key="1">
    <source>
        <dbReference type="EMBL" id="CRL08627.1"/>
    </source>
</evidence>
<dbReference type="Proteomes" id="UP000183832">
    <property type="component" value="Unassembled WGS sequence"/>
</dbReference>
<dbReference type="InterPro" id="IPR032675">
    <property type="entry name" value="LRR_dom_sf"/>
</dbReference>
<name>A0A1J1J8A3_9DIPT</name>
<dbReference type="AlphaFoldDB" id="A0A1J1J8A3"/>
<organism evidence="1 2">
    <name type="scientific">Clunio marinus</name>
    <dbReference type="NCBI Taxonomy" id="568069"/>
    <lineage>
        <taxon>Eukaryota</taxon>
        <taxon>Metazoa</taxon>
        <taxon>Ecdysozoa</taxon>
        <taxon>Arthropoda</taxon>
        <taxon>Hexapoda</taxon>
        <taxon>Insecta</taxon>
        <taxon>Pterygota</taxon>
        <taxon>Neoptera</taxon>
        <taxon>Endopterygota</taxon>
        <taxon>Diptera</taxon>
        <taxon>Nematocera</taxon>
        <taxon>Chironomoidea</taxon>
        <taxon>Chironomidae</taxon>
        <taxon>Clunio</taxon>
    </lineage>
</organism>
<keyword evidence="2" id="KW-1185">Reference proteome</keyword>
<accession>A0A1J1J8A3</accession>
<reference evidence="1 2" key="1">
    <citation type="submission" date="2015-04" db="EMBL/GenBank/DDBJ databases">
        <authorList>
            <person name="Syromyatnikov M.Y."/>
            <person name="Popov V.N."/>
        </authorList>
    </citation>
    <scope>NUCLEOTIDE SEQUENCE [LARGE SCALE GENOMIC DNA]</scope>
</reference>
<dbReference type="SUPFAM" id="SSF52047">
    <property type="entry name" value="RNI-like"/>
    <property type="match status" value="1"/>
</dbReference>
<dbReference type="Gene3D" id="3.80.10.10">
    <property type="entry name" value="Ribonuclease Inhibitor"/>
    <property type="match status" value="1"/>
</dbReference>
<dbReference type="EMBL" id="CVRI01000075">
    <property type="protein sequence ID" value="CRL08627.1"/>
    <property type="molecule type" value="Genomic_DNA"/>
</dbReference>
<evidence type="ECO:0000313" key="2">
    <source>
        <dbReference type="Proteomes" id="UP000183832"/>
    </source>
</evidence>
<sequence>MDSSNCLNILNRLPKDTLKEAIMMSTHEEEIRFQQFFNQQTNIKMLELSENSQVNFDHLRLEHLKLYPNCINHSSILRHQPRLRTIDFSNYLIDDDTFTAICELRNLEAAKMRVDLIIPCHVFESLKNLTHLKELQLKSREIHQCNHLPELSRMHLKIEKLTVLYNEEKIPPEFFIQLSQNFRKLKQIRIDDQPIVIINKILENLPNMESIVFDCYHWSTEENTLVIRENLRHEKLKEIVVTNNYDDSAVTTRSLLTLLNACPNLERIMLSKLVEVYHEDLQQIINDHPKLTHLSLRLNTFYFQYETIDLIRTAVSRLQFIELKGLDRLTYFQTESSLKDLFEDEFNNIRFKLFKDYTLNNDGNDWGRWDFIYKGELIMKKRNVPDWSQEIYKSQLL</sequence>
<proteinExistence type="predicted"/>
<dbReference type="OrthoDB" id="10257471at2759"/>